<feature type="transmembrane region" description="Helical" evidence="1">
    <location>
        <begin position="143"/>
        <end position="160"/>
    </location>
</feature>
<keyword evidence="1" id="KW-1133">Transmembrane helix</keyword>
<organism evidence="2 3">
    <name type="scientific">Pseudomonas fluvialis</name>
    <dbReference type="NCBI Taxonomy" id="1793966"/>
    <lineage>
        <taxon>Bacteria</taxon>
        <taxon>Pseudomonadati</taxon>
        <taxon>Pseudomonadota</taxon>
        <taxon>Gammaproteobacteria</taxon>
        <taxon>Pseudomonadales</taxon>
        <taxon>Pseudomonadaceae</taxon>
        <taxon>Pseudomonas</taxon>
    </lineage>
</organism>
<dbReference type="AlphaFoldDB" id="A0A2I0CPQ8"/>
<gene>
    <name evidence="2" type="ORF">CW360_11105</name>
</gene>
<evidence type="ECO:0000313" key="2">
    <source>
        <dbReference type="EMBL" id="PKF71053.1"/>
    </source>
</evidence>
<evidence type="ECO:0000256" key="1">
    <source>
        <dbReference type="SAM" id="Phobius"/>
    </source>
</evidence>
<keyword evidence="1" id="KW-0472">Membrane</keyword>
<name>A0A2I0CPQ8_9PSED</name>
<feature type="transmembrane region" description="Helical" evidence="1">
    <location>
        <begin position="244"/>
        <end position="262"/>
    </location>
</feature>
<accession>A0A2I0CPQ8</accession>
<reference evidence="3" key="1">
    <citation type="submission" date="2017-12" db="EMBL/GenBank/DDBJ databases">
        <authorList>
            <person name="Yu X.-Y."/>
        </authorList>
    </citation>
    <scope>NUCLEOTIDE SEQUENCE [LARGE SCALE GENOMIC DNA]</scope>
    <source>
        <strain evidence="3">ZYSR67-Z</strain>
    </source>
</reference>
<sequence length="416" mass="44947">MLSSRLLAPPLLLCAFRPFFLFSLLCALLALLPWLAFLAGWGWLPAVPGGALVWHAHELLFGFAMAAVAGFVLTAVPEFTRSAPVPRRLFVALGLLWLLGRLCFWASGWLGVWPSALSNAGFGLLLLGLLTRRLLGDAPRRQWPFFFGLLAMALLGVGFYSDLLRGLYPMRWLYAAIGALMALVVVAMSRISMRIVNDALEALPLAEDGERRVYRSLPPRRNLALFCIALYSLVEFYLPHSAVSGWLALATAASLCNLLNDWHVGRALFTRWALLLYTVYWLMALGYLLLGLHGLGIALPASSGRHLLTIGGMGLSILAVLCIAGRTHSGHALDERPWVPLAAGLLVLSALLRALAGWPGMPLAALQLLSGLAWLAAFGLALAYLGPVFLGPRPDAGQGCEEPLDARGEEPPARCG</sequence>
<feature type="transmembrane region" description="Helical" evidence="1">
    <location>
        <begin position="113"/>
        <end position="131"/>
    </location>
</feature>
<feature type="transmembrane region" description="Helical" evidence="1">
    <location>
        <begin position="172"/>
        <end position="191"/>
    </location>
</feature>
<keyword evidence="1" id="KW-0812">Transmembrane</keyword>
<feature type="transmembrane region" description="Helical" evidence="1">
    <location>
        <begin position="338"/>
        <end position="358"/>
    </location>
</feature>
<dbReference type="RefSeq" id="WP_101193744.1">
    <property type="nucleotide sequence ID" value="NZ_PIYS01000018.1"/>
</dbReference>
<feature type="transmembrane region" description="Helical" evidence="1">
    <location>
        <begin position="364"/>
        <end position="385"/>
    </location>
</feature>
<feature type="transmembrane region" description="Helical" evidence="1">
    <location>
        <begin position="307"/>
        <end position="326"/>
    </location>
</feature>
<dbReference type="EMBL" id="PIYS01000018">
    <property type="protein sequence ID" value="PKF71053.1"/>
    <property type="molecule type" value="Genomic_DNA"/>
</dbReference>
<feature type="transmembrane region" description="Helical" evidence="1">
    <location>
        <begin position="274"/>
        <end position="295"/>
    </location>
</feature>
<comment type="caution">
    <text evidence="2">The sequence shown here is derived from an EMBL/GenBank/DDBJ whole genome shotgun (WGS) entry which is preliminary data.</text>
</comment>
<protein>
    <submittedName>
        <fullName evidence="2">NnrS family protein</fullName>
    </submittedName>
</protein>
<dbReference type="Pfam" id="PF05940">
    <property type="entry name" value="NnrS"/>
    <property type="match status" value="1"/>
</dbReference>
<dbReference type="Proteomes" id="UP000242861">
    <property type="component" value="Unassembled WGS sequence"/>
</dbReference>
<evidence type="ECO:0000313" key="3">
    <source>
        <dbReference type="Proteomes" id="UP000242861"/>
    </source>
</evidence>
<feature type="transmembrane region" description="Helical" evidence="1">
    <location>
        <begin position="89"/>
        <end position="107"/>
    </location>
</feature>
<proteinExistence type="predicted"/>
<feature type="transmembrane region" description="Helical" evidence="1">
    <location>
        <begin position="59"/>
        <end position="77"/>
    </location>
</feature>
<dbReference type="InterPro" id="IPR010266">
    <property type="entry name" value="NnrS"/>
</dbReference>
<feature type="transmembrane region" description="Helical" evidence="1">
    <location>
        <begin position="221"/>
        <end position="238"/>
    </location>
</feature>
<feature type="transmembrane region" description="Helical" evidence="1">
    <location>
        <begin position="20"/>
        <end position="44"/>
    </location>
</feature>